<comment type="similarity">
    <text evidence="1">Belongs to the gamma-glutamylcyclotransferase family.</text>
</comment>
<dbReference type="PANTHER" id="PTHR12510:SF4">
    <property type="entry name" value="GAMMA-GLUTAMYLAMINECYCLOTRANSFERASE"/>
    <property type="match status" value="1"/>
</dbReference>
<dbReference type="AlphaFoldDB" id="A0A6N3A2Z4"/>
<accession>A0A6N3A2Z4</accession>
<dbReference type="CDD" id="cd06661">
    <property type="entry name" value="GGCT_like"/>
    <property type="match status" value="1"/>
</dbReference>
<sequence length="482" mass="56192">MKKFQTITGENINIEKGLKIKNSLEIMVNDINEGKVNRKQLKELCSEFVKTQNKGKFEGFWAIILDDYMPSDARIDFLYWPTYCITMAMMVGYMMNLDKEIDGFDDCFKLGLEACTKRSFRGYTYEAEKDKIKVLNMFIQSGLFEFLRENKELCPRFNVCIKRIFKEMQERVNQGDTICDLGRDYEEEFKNILKLKANSKLKLFVYGTLMFNQSNHSFLNQASVLGDAVAKGFELYNTGFGYPAVKHSESGFIEGELYTIDDNLLKSTDALESNGTLYTREFTIVKDKTGKSHLAIIYVYNKDVHEENKIQSWKEKTEDNYLWYASYGSNLNYNRFMDYINSCDDTTPPIASKPVLINHKLYFANKSCLWENKGVAFIDPKEDKNEVTLGRMYLITKDQFEQIKQLEGSKYQNKVRLGAYDGREIVTFTDYEVNEENIPSERYVEIIQKGLRETYKNLSKKEVVEYLDCRINRNIADKAESI</sequence>
<reference evidence="4" key="1">
    <citation type="submission" date="2019-11" db="EMBL/GenBank/DDBJ databases">
        <authorList>
            <person name="Feng L."/>
        </authorList>
    </citation>
    <scope>NUCLEOTIDE SEQUENCE</scope>
    <source>
        <strain evidence="4">IbartlettiiLFYP30</strain>
    </source>
</reference>
<dbReference type="EMBL" id="CACRUE010000013">
    <property type="protein sequence ID" value="VYT84240.1"/>
    <property type="molecule type" value="Genomic_DNA"/>
</dbReference>
<dbReference type="SUPFAM" id="SSF110857">
    <property type="entry name" value="Gamma-glutamyl cyclotransferase-like"/>
    <property type="match status" value="2"/>
</dbReference>
<dbReference type="InterPro" id="IPR009288">
    <property type="entry name" value="AIG2-like_dom"/>
</dbReference>
<dbReference type="Pfam" id="PF06094">
    <property type="entry name" value="GGACT"/>
    <property type="match status" value="1"/>
</dbReference>
<dbReference type="InterPro" id="IPR036568">
    <property type="entry name" value="GGCT-like_sf"/>
</dbReference>
<dbReference type="GO" id="GO:0061929">
    <property type="term" value="F:gamma-glutamylaminecyclotransferase activity"/>
    <property type="evidence" value="ECO:0007669"/>
    <property type="project" value="InterPro"/>
</dbReference>
<keyword evidence="4" id="KW-0456">Lyase</keyword>
<evidence type="ECO:0000256" key="1">
    <source>
        <dbReference type="ARBA" id="ARBA00008861"/>
    </source>
</evidence>
<gene>
    <name evidence="4" type="primary">btrG</name>
    <name evidence="4" type="ORF">IBLFYP30_01115</name>
</gene>
<dbReference type="InterPro" id="IPR039126">
    <property type="entry name" value="GGACT"/>
</dbReference>
<evidence type="ECO:0000256" key="2">
    <source>
        <dbReference type="PIRSR" id="PIRSR639126-1"/>
    </source>
</evidence>
<dbReference type="GO" id="GO:0005829">
    <property type="term" value="C:cytosol"/>
    <property type="evidence" value="ECO:0007669"/>
    <property type="project" value="TreeGrafter"/>
</dbReference>
<feature type="domain" description="Gamma-glutamylcyclotransferase AIG2-like" evidence="3">
    <location>
        <begin position="203"/>
        <end position="311"/>
    </location>
</feature>
<dbReference type="EC" id="4.3.2.6" evidence="4"/>
<organism evidence="4">
    <name type="scientific">Intestinibacter bartlettii</name>
    <dbReference type="NCBI Taxonomy" id="261299"/>
    <lineage>
        <taxon>Bacteria</taxon>
        <taxon>Bacillati</taxon>
        <taxon>Bacillota</taxon>
        <taxon>Clostridia</taxon>
        <taxon>Peptostreptococcales</taxon>
        <taxon>Peptostreptococcaceae</taxon>
        <taxon>Intestinibacter</taxon>
    </lineage>
</organism>
<protein>
    <submittedName>
        <fullName evidence="4">Gamma-L-glutamyl-butirosin B gamma-glutamyl cyclotransferase</fullName>
        <ecNumber evidence="4">4.3.2.6</ecNumber>
    </submittedName>
</protein>
<evidence type="ECO:0000313" key="4">
    <source>
        <dbReference type="EMBL" id="VYT84240.1"/>
    </source>
</evidence>
<dbReference type="Gene3D" id="3.10.490.10">
    <property type="entry name" value="Gamma-glutamyl cyclotransferase-like"/>
    <property type="match status" value="2"/>
</dbReference>
<dbReference type="PANTHER" id="PTHR12510">
    <property type="entry name" value="TROPONIN C-AKIN-1 PROTEIN"/>
    <property type="match status" value="1"/>
</dbReference>
<dbReference type="InterPro" id="IPR013024">
    <property type="entry name" value="GGCT-like"/>
</dbReference>
<dbReference type="RefSeq" id="WP_024037041.1">
    <property type="nucleotide sequence ID" value="NZ_CACRUE010000013.1"/>
</dbReference>
<feature type="active site" description="Proton acceptor" evidence="2">
    <location>
        <position position="272"/>
    </location>
</feature>
<evidence type="ECO:0000259" key="3">
    <source>
        <dbReference type="Pfam" id="PF06094"/>
    </source>
</evidence>
<keyword evidence="4" id="KW-0808">Transferase</keyword>
<dbReference type="GO" id="GO:0016740">
    <property type="term" value="F:transferase activity"/>
    <property type="evidence" value="ECO:0007669"/>
    <property type="project" value="UniProtKB-KW"/>
</dbReference>
<name>A0A6N3A2Z4_9FIRM</name>
<proteinExistence type="inferred from homology"/>